<evidence type="ECO:0000256" key="5">
    <source>
        <dbReference type="SAM" id="MobiDB-lite"/>
    </source>
</evidence>
<evidence type="ECO:0000313" key="8">
    <source>
        <dbReference type="EMBL" id="MED6174042.1"/>
    </source>
</evidence>
<evidence type="ECO:0000256" key="2">
    <source>
        <dbReference type="ARBA" id="ARBA00022771"/>
    </source>
</evidence>
<evidence type="ECO:0000259" key="7">
    <source>
        <dbReference type="PROSITE" id="PS51999"/>
    </source>
</evidence>
<dbReference type="PANTHER" id="PTHR33248">
    <property type="entry name" value="ZINC ION-BINDING PROTEIN"/>
    <property type="match status" value="1"/>
</dbReference>
<dbReference type="InterPro" id="IPR010666">
    <property type="entry name" value="Znf_GRF"/>
</dbReference>
<keyword evidence="6" id="KW-1133">Transmembrane helix</keyword>
<keyword evidence="2 4" id="KW-0863">Zinc-finger</keyword>
<dbReference type="Pfam" id="PF06839">
    <property type="entry name" value="Zn_ribbon_GRF"/>
    <property type="match status" value="1"/>
</dbReference>
<comment type="caution">
    <text evidence="8">The sequence shown here is derived from an EMBL/GenBank/DDBJ whole genome shotgun (WGS) entry which is preliminary data.</text>
</comment>
<evidence type="ECO:0000256" key="4">
    <source>
        <dbReference type="PROSITE-ProRule" id="PRU01343"/>
    </source>
</evidence>
<keyword evidence="9" id="KW-1185">Reference proteome</keyword>
<keyword evidence="6" id="KW-0812">Transmembrane</keyword>
<feature type="region of interest" description="Disordered" evidence="5">
    <location>
        <begin position="1"/>
        <end position="38"/>
    </location>
</feature>
<feature type="transmembrane region" description="Helical" evidence="6">
    <location>
        <begin position="142"/>
        <end position="160"/>
    </location>
</feature>
<proteinExistence type="predicted"/>
<keyword evidence="6" id="KW-0472">Membrane</keyword>
<sequence length="162" mass="18261">MNSEGVSSGSRRSTRGVGGRSERSSSSTHGVFMPNGVDEDSDGVAPKCRCGVYVVLYMSKTVNNPNRLFFGCPFFKKARLPHCKFFLWLDRHTEQLRKIGAITYAEETEDVDKHLTMIEVETRVAGLENRVAAMERKIKPNLWAIVGLFIWVVSLYIVGFRV</sequence>
<feature type="compositionally biased region" description="Low complexity" evidence="5">
    <location>
        <begin position="1"/>
        <end position="11"/>
    </location>
</feature>
<evidence type="ECO:0000256" key="3">
    <source>
        <dbReference type="ARBA" id="ARBA00022833"/>
    </source>
</evidence>
<name>A0ABU6VM59_9FABA</name>
<dbReference type="Proteomes" id="UP001341840">
    <property type="component" value="Unassembled WGS sequence"/>
</dbReference>
<accession>A0ABU6VM59</accession>
<organism evidence="8 9">
    <name type="scientific">Stylosanthes scabra</name>
    <dbReference type="NCBI Taxonomy" id="79078"/>
    <lineage>
        <taxon>Eukaryota</taxon>
        <taxon>Viridiplantae</taxon>
        <taxon>Streptophyta</taxon>
        <taxon>Embryophyta</taxon>
        <taxon>Tracheophyta</taxon>
        <taxon>Spermatophyta</taxon>
        <taxon>Magnoliopsida</taxon>
        <taxon>eudicotyledons</taxon>
        <taxon>Gunneridae</taxon>
        <taxon>Pentapetalae</taxon>
        <taxon>rosids</taxon>
        <taxon>fabids</taxon>
        <taxon>Fabales</taxon>
        <taxon>Fabaceae</taxon>
        <taxon>Papilionoideae</taxon>
        <taxon>50 kb inversion clade</taxon>
        <taxon>dalbergioids sensu lato</taxon>
        <taxon>Dalbergieae</taxon>
        <taxon>Pterocarpus clade</taxon>
        <taxon>Stylosanthes</taxon>
    </lineage>
</organism>
<evidence type="ECO:0000313" key="9">
    <source>
        <dbReference type="Proteomes" id="UP001341840"/>
    </source>
</evidence>
<gene>
    <name evidence="8" type="ORF">PIB30_065172</name>
</gene>
<protein>
    <recommendedName>
        <fullName evidence="7">GRF-type domain-containing protein</fullName>
    </recommendedName>
</protein>
<reference evidence="8 9" key="1">
    <citation type="journal article" date="2023" name="Plants (Basel)">
        <title>Bridging the Gap: Combining Genomics and Transcriptomics Approaches to Understand Stylosanthes scabra, an Orphan Legume from the Brazilian Caatinga.</title>
        <authorList>
            <person name="Ferreira-Neto J.R.C."/>
            <person name="da Silva M.D."/>
            <person name="Binneck E."/>
            <person name="de Melo N.F."/>
            <person name="da Silva R.H."/>
            <person name="de Melo A.L.T.M."/>
            <person name="Pandolfi V."/>
            <person name="Bustamante F.O."/>
            <person name="Brasileiro-Vidal A.C."/>
            <person name="Benko-Iseppon A.M."/>
        </authorList>
    </citation>
    <scope>NUCLEOTIDE SEQUENCE [LARGE SCALE GENOMIC DNA]</scope>
    <source>
        <tissue evidence="8">Leaves</tissue>
    </source>
</reference>
<dbReference type="PROSITE" id="PS51999">
    <property type="entry name" value="ZF_GRF"/>
    <property type="match status" value="1"/>
</dbReference>
<keyword evidence="3" id="KW-0862">Zinc</keyword>
<feature type="domain" description="GRF-type" evidence="7">
    <location>
        <begin position="48"/>
        <end position="92"/>
    </location>
</feature>
<evidence type="ECO:0000256" key="6">
    <source>
        <dbReference type="SAM" id="Phobius"/>
    </source>
</evidence>
<dbReference type="EMBL" id="JASCZI010151681">
    <property type="protein sequence ID" value="MED6174042.1"/>
    <property type="molecule type" value="Genomic_DNA"/>
</dbReference>
<keyword evidence="1" id="KW-0479">Metal-binding</keyword>
<evidence type="ECO:0000256" key="1">
    <source>
        <dbReference type="ARBA" id="ARBA00022723"/>
    </source>
</evidence>